<name>A0ABX2N579_9SPHN</name>
<organism evidence="1 2">
    <name type="scientific">Parasphingorhabdus flavimaris</name>
    <dbReference type="NCBI Taxonomy" id="266812"/>
    <lineage>
        <taxon>Bacteria</taxon>
        <taxon>Pseudomonadati</taxon>
        <taxon>Pseudomonadota</taxon>
        <taxon>Alphaproteobacteria</taxon>
        <taxon>Sphingomonadales</taxon>
        <taxon>Sphingomonadaceae</taxon>
        <taxon>Parasphingorhabdus</taxon>
    </lineage>
</organism>
<dbReference type="GO" id="GO:0016787">
    <property type="term" value="F:hydrolase activity"/>
    <property type="evidence" value="ECO:0007669"/>
    <property type="project" value="UniProtKB-KW"/>
</dbReference>
<accession>A0ABX2N579</accession>
<keyword evidence="2" id="KW-1185">Reference proteome</keyword>
<dbReference type="EMBL" id="JABWMH010000004">
    <property type="protein sequence ID" value="NVD28870.1"/>
    <property type="molecule type" value="Genomic_DNA"/>
</dbReference>
<sequence length="225" mass="25178">MSNRPLLISDCDEVLLHMVVPFQQWLDSDKHIHFDLENGSNFAEALRHKHDGTQVLPEQIWPMLKEFFDTEMYRQGAIEGAVESINKLGEVADVVILTNLLDDRREARAEQLKAVGIDFPVYTNQGGKGELLANILEEFEPSVTVFVDDLGHQHGSVAKHAPDVWRLQMVGEPILAKHIITNPAANARIDLWGDALSWISDKFENAEPAPAMDLSSQELDPANHA</sequence>
<comment type="caution">
    <text evidence="1">The sequence shown here is derived from an EMBL/GenBank/DDBJ whole genome shotgun (WGS) entry which is preliminary data.</text>
</comment>
<keyword evidence="1" id="KW-0378">Hydrolase</keyword>
<dbReference type="Proteomes" id="UP000652427">
    <property type="component" value="Unassembled WGS sequence"/>
</dbReference>
<gene>
    <name evidence="1" type="ORF">HUO14_13295</name>
</gene>
<evidence type="ECO:0000313" key="1">
    <source>
        <dbReference type="EMBL" id="NVD28870.1"/>
    </source>
</evidence>
<proteinExistence type="predicted"/>
<evidence type="ECO:0000313" key="2">
    <source>
        <dbReference type="Proteomes" id="UP000652427"/>
    </source>
</evidence>
<reference evidence="1 2" key="1">
    <citation type="submission" date="2020-06" db="EMBL/GenBank/DDBJ databases">
        <authorList>
            <person name="Kim S.-J."/>
            <person name="Park S.-J."/>
        </authorList>
    </citation>
    <scope>NUCLEOTIDE SEQUENCE [LARGE SCALE GENOMIC DNA]</scope>
    <source>
        <strain evidence="1 2">SW-151</strain>
    </source>
</reference>
<dbReference type="RefSeq" id="WP_176280322.1">
    <property type="nucleotide sequence ID" value="NZ_JABWMH010000004.1"/>
</dbReference>
<protein>
    <submittedName>
        <fullName evidence="1">HAD family hydrolase</fullName>
    </submittedName>
</protein>